<sequence length="182" mass="19636">MKLNKVTLTLALVASTQLTACMGQMGLSSMLTQGNLSAVDNRYGRAGLYLLLAPVYGLTATADLFIFNSIEFWTGKNPITGKSPALVDMPAKTIIKVNDKLDKELTDAPLKGALGANNSQQIEDAQFVAIDDNTLAMLVRFSDGSEQTMTGKRSGDKVDFFVDNRFVTSVTIDELSAYAANR</sequence>
<evidence type="ECO:0000256" key="1">
    <source>
        <dbReference type="SAM" id="Phobius"/>
    </source>
</evidence>
<keyword evidence="1" id="KW-1133">Transmembrane helix</keyword>
<evidence type="ECO:0008006" key="5">
    <source>
        <dbReference type="Google" id="ProtNLM"/>
    </source>
</evidence>
<keyword evidence="4" id="KW-1185">Reference proteome</keyword>
<reference evidence="4" key="1">
    <citation type="submission" date="2017-03" db="EMBL/GenBank/DDBJ databases">
        <title>Full genome sequence of a non-lethal Shewanella isolate that potentiates virulence of Vibio parahaemolyticus causing acute hepatopancreatic necrosis disease (AHPND) in shrimp.</title>
        <authorList>
            <person name="Prachumwat A."/>
            <person name="Sritunyalucksana K."/>
        </authorList>
    </citation>
    <scope>NUCLEOTIDE SEQUENCE [LARGE SCALE GENOMIC DNA]</scope>
    <source>
        <strain evidence="4">TH2012</strain>
    </source>
</reference>
<feature type="chain" id="PRO_5046765220" description="DUF3332 domain-containing protein" evidence="2">
    <location>
        <begin position="21"/>
        <end position="182"/>
    </location>
</feature>
<dbReference type="EMBL" id="CP020373">
    <property type="protein sequence ID" value="AZQ11910.1"/>
    <property type="molecule type" value="Genomic_DNA"/>
</dbReference>
<dbReference type="Proteomes" id="UP000278437">
    <property type="component" value="Chromosome"/>
</dbReference>
<protein>
    <recommendedName>
        <fullName evidence="5">DUF3332 domain-containing protein</fullName>
    </recommendedName>
</protein>
<dbReference type="RefSeq" id="WP_126168132.1">
    <property type="nucleotide sequence ID" value="NZ_CP020373.1"/>
</dbReference>
<evidence type="ECO:0000256" key="2">
    <source>
        <dbReference type="SAM" id="SignalP"/>
    </source>
</evidence>
<feature type="transmembrane region" description="Helical" evidence="1">
    <location>
        <begin position="47"/>
        <end position="67"/>
    </location>
</feature>
<feature type="signal peptide" evidence="2">
    <location>
        <begin position="1"/>
        <end position="20"/>
    </location>
</feature>
<dbReference type="InterPro" id="IPR021768">
    <property type="entry name" value="DUF3332"/>
</dbReference>
<name>A0ABM7DQE6_9GAMM</name>
<evidence type="ECO:0000313" key="3">
    <source>
        <dbReference type="EMBL" id="AZQ11910.1"/>
    </source>
</evidence>
<dbReference type="Pfam" id="PF11810">
    <property type="entry name" value="DUF3332"/>
    <property type="match status" value="1"/>
</dbReference>
<keyword evidence="1" id="KW-0812">Transmembrane</keyword>
<evidence type="ECO:0000313" key="4">
    <source>
        <dbReference type="Proteomes" id="UP000278437"/>
    </source>
</evidence>
<keyword evidence="2" id="KW-0732">Signal</keyword>
<organism evidence="3 4">
    <name type="scientific">Shewanella khirikhana</name>
    <dbReference type="NCBI Taxonomy" id="1965282"/>
    <lineage>
        <taxon>Bacteria</taxon>
        <taxon>Pseudomonadati</taxon>
        <taxon>Pseudomonadota</taxon>
        <taxon>Gammaproteobacteria</taxon>
        <taxon>Alteromonadales</taxon>
        <taxon>Shewanellaceae</taxon>
        <taxon>Shewanella</taxon>
    </lineage>
</organism>
<gene>
    <name evidence="3" type="ORF">STH12_02841</name>
</gene>
<proteinExistence type="predicted"/>
<keyword evidence="1" id="KW-0472">Membrane</keyword>
<accession>A0ABM7DQE6</accession>